<dbReference type="KEGG" id="hlt:I7X12_05625"/>
<dbReference type="GeneID" id="60587952"/>
<sequence length="580" mass="65434">MVHTDFSEFIDEDLVAHHARSIANSLSDDGDLDEFERKQRRMSHFKRRVAPAVANLLRQHDIADISDDDIDLYLIAYSLVGEYGYEQYNTKGEEKYRQISDEGVHKGKKTAEHLISNIYNDLGHARVQGIIAHVRRTGEPTEFGHALLRRFDAIRDEDAPLYEGEKIFRRLRGREFKRWHSLMADDDPEHGYSLDDWVPDDLDLSQAQKDATVDHVLLEIDQETFERIEEGGKEALENLGPDEPEPYISADMLAEVGRDRVHEIAREVASVDVEAIDISEVVLDDDLKERATQLVEGEWPDWDLPVLPRYVRQYRGYRKDDDQPRPPASGQPAEQDDDTNGTSPADGSDDERSTAGADATGTEATDGSETAAGTYRIIRVCPDYDAMLWVDVEANARLWVRMDTVESNQLRSFEQFVPGNLVFATLVGGGSSEATLEPPAPEDCWEIEVAKLKADTTLTFYANVAWVPNIVHGAFEHAPGADQWGIGTSLEADPEDDPHRVEVRVSPATADKDEVFYEFLRAERSLEGLFEELGTSEDPAQDIMVVRPVDEPYVAVLAFTEASERVDNFHRDFQEESVKQ</sequence>
<feature type="compositionally biased region" description="Low complexity" evidence="1">
    <location>
        <begin position="354"/>
        <end position="367"/>
    </location>
</feature>
<protein>
    <submittedName>
        <fullName evidence="2">Uncharacterized protein</fullName>
    </submittedName>
</protein>
<evidence type="ECO:0000256" key="1">
    <source>
        <dbReference type="SAM" id="MobiDB-lite"/>
    </source>
</evidence>
<dbReference type="AlphaFoldDB" id="A0A7T3G0H0"/>
<proteinExistence type="predicted"/>
<name>A0A7T3G0H0_9EURY</name>
<dbReference type="RefSeq" id="WP_198062879.1">
    <property type="nucleotide sequence ID" value="NZ_CP065856.1"/>
</dbReference>
<evidence type="ECO:0000313" key="3">
    <source>
        <dbReference type="Proteomes" id="UP000595001"/>
    </source>
</evidence>
<dbReference type="EMBL" id="CP065856">
    <property type="protein sequence ID" value="QPV64105.1"/>
    <property type="molecule type" value="Genomic_DNA"/>
</dbReference>
<gene>
    <name evidence="2" type="ORF">I7X12_05625</name>
</gene>
<dbReference type="Proteomes" id="UP000595001">
    <property type="component" value="Chromosome"/>
</dbReference>
<evidence type="ECO:0000313" key="2">
    <source>
        <dbReference type="EMBL" id="QPV64105.1"/>
    </source>
</evidence>
<accession>A0A7T3G0H0</accession>
<organism evidence="2 3">
    <name type="scientific">Halosimplex litoreum</name>
    <dbReference type="NCBI Taxonomy" id="1198301"/>
    <lineage>
        <taxon>Archaea</taxon>
        <taxon>Methanobacteriati</taxon>
        <taxon>Methanobacteriota</taxon>
        <taxon>Stenosarchaea group</taxon>
        <taxon>Halobacteria</taxon>
        <taxon>Halobacteriales</taxon>
        <taxon>Haloarculaceae</taxon>
        <taxon>Halosimplex</taxon>
    </lineage>
</organism>
<keyword evidence="3" id="KW-1185">Reference proteome</keyword>
<reference evidence="2 3" key="1">
    <citation type="submission" date="2020-12" db="EMBL/GenBank/DDBJ databases">
        <title>Halosimplex halophilum sp. nov. and Halosimplex salinum sp. nov., two new members of the genus Halosimplex.</title>
        <authorList>
            <person name="Cui H.L."/>
        </authorList>
    </citation>
    <scope>NUCLEOTIDE SEQUENCE [LARGE SCALE GENOMIC DNA]</scope>
    <source>
        <strain evidence="2 3">YGH94</strain>
    </source>
</reference>
<feature type="region of interest" description="Disordered" evidence="1">
    <location>
        <begin position="316"/>
        <end position="369"/>
    </location>
</feature>